<accession>A0A226WPT0</accession>
<dbReference type="EMBL" id="MTHB01000256">
    <property type="protein sequence ID" value="OXC73196.1"/>
    <property type="molecule type" value="Genomic_DNA"/>
</dbReference>
<evidence type="ECO:0000313" key="2">
    <source>
        <dbReference type="Proteomes" id="UP000214720"/>
    </source>
</evidence>
<proteinExistence type="predicted"/>
<name>A0A226WPT0_CABSO</name>
<protein>
    <submittedName>
        <fullName evidence="1">Uncharacterized protein</fullName>
    </submittedName>
</protein>
<comment type="caution">
    <text evidence="1">The sequence shown here is derived from an EMBL/GenBank/DDBJ whole genome shotgun (WGS) entry which is preliminary data.</text>
</comment>
<gene>
    <name evidence="1" type="ORF">BSU04_38285</name>
</gene>
<dbReference type="Proteomes" id="UP000214720">
    <property type="component" value="Unassembled WGS sequence"/>
</dbReference>
<reference evidence="2" key="1">
    <citation type="submission" date="2017-01" db="EMBL/GenBank/DDBJ databases">
        <title>Genome Analysis of Deinococcus marmoris KOPRI26562.</title>
        <authorList>
            <person name="Kim J.H."/>
            <person name="Oh H.-M."/>
        </authorList>
    </citation>
    <scope>NUCLEOTIDE SEQUENCE [LARGE SCALE GENOMIC DNA]</scope>
    <source>
        <strain evidence="2">PAMC 26633</strain>
    </source>
</reference>
<evidence type="ECO:0000313" key="1">
    <source>
        <dbReference type="EMBL" id="OXC73196.1"/>
    </source>
</evidence>
<organism evidence="1 2">
    <name type="scientific">Caballeronia sordidicola</name>
    <name type="common">Burkholderia sordidicola</name>
    <dbReference type="NCBI Taxonomy" id="196367"/>
    <lineage>
        <taxon>Bacteria</taxon>
        <taxon>Pseudomonadati</taxon>
        <taxon>Pseudomonadota</taxon>
        <taxon>Betaproteobacteria</taxon>
        <taxon>Burkholderiales</taxon>
        <taxon>Burkholderiaceae</taxon>
        <taxon>Caballeronia</taxon>
    </lineage>
</organism>
<sequence length="41" mass="4776">MRPFERTHAGSLNEILRVVPITGNAKRERPKSRQHLGKHAW</sequence>
<dbReference type="AlphaFoldDB" id="A0A226WPT0"/>